<evidence type="ECO:0000256" key="1">
    <source>
        <dbReference type="SAM" id="Coils"/>
    </source>
</evidence>
<reference evidence="2 3" key="1">
    <citation type="journal article" date="2010" name="PLoS Biol.">
        <title>Multi-platform next-generation sequencing of the domestic turkey (Meleagris gallopavo): genome assembly and analysis.</title>
        <authorList>
            <person name="Dalloul R.A."/>
            <person name="Long J.A."/>
            <person name="Zimin A.V."/>
            <person name="Aslam L."/>
            <person name="Beal K."/>
            <person name="Blomberg L.A."/>
            <person name="Bouffard P."/>
            <person name="Burt D.W."/>
            <person name="Crasta O."/>
            <person name="Crooijmans R.P."/>
            <person name="Cooper K."/>
            <person name="Coulombe R.A."/>
            <person name="De S."/>
            <person name="Delany M.E."/>
            <person name="Dodgson J.B."/>
            <person name="Dong J.J."/>
            <person name="Evans C."/>
            <person name="Frederickson K.M."/>
            <person name="Flicek P."/>
            <person name="Florea L."/>
            <person name="Folkerts O."/>
            <person name="Groenen M.A."/>
            <person name="Harkins T.T."/>
            <person name="Herrero J."/>
            <person name="Hoffmann S."/>
            <person name="Megens H.J."/>
            <person name="Jiang A."/>
            <person name="de Jong P."/>
            <person name="Kaiser P."/>
            <person name="Kim H."/>
            <person name="Kim K.W."/>
            <person name="Kim S."/>
            <person name="Langenberger D."/>
            <person name="Lee M.K."/>
            <person name="Lee T."/>
            <person name="Mane S."/>
            <person name="Marcais G."/>
            <person name="Marz M."/>
            <person name="McElroy A.P."/>
            <person name="Modise T."/>
            <person name="Nefedov M."/>
            <person name="Notredame C."/>
            <person name="Paton I.R."/>
            <person name="Payne W.S."/>
            <person name="Pertea G."/>
            <person name="Prickett D."/>
            <person name="Puiu D."/>
            <person name="Qioa D."/>
            <person name="Raineri E."/>
            <person name="Ruffier M."/>
            <person name="Salzberg S.L."/>
            <person name="Schatz M.C."/>
            <person name="Scheuring C."/>
            <person name="Schmidt C.J."/>
            <person name="Schroeder S."/>
            <person name="Searle S.M."/>
            <person name="Smith E.J."/>
            <person name="Smith J."/>
            <person name="Sonstegard T.S."/>
            <person name="Stadler P.F."/>
            <person name="Tafer H."/>
            <person name="Tu Z.J."/>
            <person name="Van Tassell C.P."/>
            <person name="Vilella A.J."/>
            <person name="Williams K.P."/>
            <person name="Yorke J.A."/>
            <person name="Zhang L."/>
            <person name="Zhang H.B."/>
            <person name="Zhang X."/>
            <person name="Zhang Y."/>
            <person name="Reed K.M."/>
        </authorList>
    </citation>
    <scope>NUCLEOTIDE SEQUENCE [LARGE SCALE GENOMIC DNA]</scope>
</reference>
<dbReference type="GeneTree" id="ENSGT00390000013817"/>
<keyword evidence="1" id="KW-0175">Coiled coil</keyword>
<feature type="coiled-coil region" evidence="1">
    <location>
        <begin position="141"/>
        <end position="168"/>
    </location>
</feature>
<dbReference type="Bgee" id="ENSMGAG00000014447">
    <property type="expression patterns" value="Expressed in hindlimb stylopod and 17 other cell types or tissues"/>
</dbReference>
<reference evidence="2" key="2">
    <citation type="submission" date="2025-08" db="UniProtKB">
        <authorList>
            <consortium name="Ensembl"/>
        </authorList>
    </citation>
    <scope>IDENTIFICATION</scope>
</reference>
<evidence type="ECO:0000313" key="3">
    <source>
        <dbReference type="Proteomes" id="UP000001645"/>
    </source>
</evidence>
<dbReference type="AlphaFoldDB" id="A0A803XW63"/>
<evidence type="ECO:0000313" key="2">
    <source>
        <dbReference type="Ensembl" id="ENSMGAP00000023759.1"/>
    </source>
</evidence>
<accession>A0A803XW63</accession>
<name>A0A803XW63_MELGA</name>
<reference evidence="2" key="3">
    <citation type="submission" date="2025-09" db="UniProtKB">
        <authorList>
            <consortium name="Ensembl"/>
        </authorList>
    </citation>
    <scope>IDENTIFICATION</scope>
</reference>
<proteinExistence type="predicted"/>
<organism evidence="2 3">
    <name type="scientific">Meleagris gallopavo</name>
    <name type="common">Wild turkey</name>
    <dbReference type="NCBI Taxonomy" id="9103"/>
    <lineage>
        <taxon>Eukaryota</taxon>
        <taxon>Metazoa</taxon>
        <taxon>Chordata</taxon>
        <taxon>Craniata</taxon>
        <taxon>Vertebrata</taxon>
        <taxon>Euteleostomi</taxon>
        <taxon>Archelosauria</taxon>
        <taxon>Archosauria</taxon>
        <taxon>Dinosauria</taxon>
        <taxon>Saurischia</taxon>
        <taxon>Theropoda</taxon>
        <taxon>Coelurosauria</taxon>
        <taxon>Aves</taxon>
        <taxon>Neognathae</taxon>
        <taxon>Galloanserae</taxon>
        <taxon>Galliformes</taxon>
        <taxon>Phasianidae</taxon>
        <taxon>Meleagridinae</taxon>
        <taxon>Meleagris</taxon>
    </lineage>
</organism>
<dbReference type="Proteomes" id="UP000001645">
    <property type="component" value="Chromosome 1"/>
</dbReference>
<dbReference type="Ensembl" id="ENSMGAT00000030650.1">
    <property type="protein sequence ID" value="ENSMGAP00000023759.1"/>
    <property type="gene ID" value="ENSMGAG00000014447.3"/>
</dbReference>
<gene>
    <name evidence="2" type="primary">TIMMDC1</name>
</gene>
<protein>
    <submittedName>
        <fullName evidence="2">Uncharacterized protein</fullName>
    </submittedName>
</protein>
<sequence length="191" mass="21821">MIIVVLFNPGRSMILCAGRSPNQVAWSRLVWLCRTALQMAVNSWGACSGVNIDSHSSGRDRLYPWGCHSQHLEWGRCHSQSAHRAGLRSFIRYGWRWMCSSKLLLLNVLWVTCDFSSTFSRIPAGGLIMIAQKLAGETLQEKRNRERREQYEQKLAEWQSRLSVTEDLGKMDSNELLSLPQISVVSSYKVF</sequence>
<keyword evidence="3" id="KW-1185">Reference proteome</keyword>